<keyword evidence="11" id="KW-0285">Flavoprotein</keyword>
<keyword evidence="17" id="KW-0534">Nitrate assimilation</keyword>
<evidence type="ECO:0000256" key="18">
    <source>
        <dbReference type="ARBA" id="ARBA00049155"/>
    </source>
</evidence>
<evidence type="ECO:0000256" key="19">
    <source>
        <dbReference type="SAM" id="MobiDB-lite"/>
    </source>
</evidence>
<evidence type="ECO:0000256" key="6">
    <source>
        <dbReference type="ARBA" id="ARBA00011738"/>
    </source>
</evidence>
<keyword evidence="9" id="KW-0500">Molybdenum</keyword>
<evidence type="ECO:0000256" key="2">
    <source>
        <dbReference type="ARBA" id="ARBA00001971"/>
    </source>
</evidence>
<dbReference type="Gene3D" id="2.60.40.650">
    <property type="match status" value="1"/>
</dbReference>
<evidence type="ECO:0000256" key="1">
    <source>
        <dbReference type="ARBA" id="ARBA00001924"/>
    </source>
</evidence>
<evidence type="ECO:0000256" key="9">
    <source>
        <dbReference type="ARBA" id="ARBA00022505"/>
    </source>
</evidence>
<dbReference type="Gene3D" id="3.10.120.10">
    <property type="entry name" value="Cytochrome b5-like heme/steroid binding domain"/>
    <property type="match status" value="1"/>
</dbReference>
<dbReference type="InterPro" id="IPR008333">
    <property type="entry name" value="Cbr1-like_FAD-bd_dom"/>
</dbReference>
<keyword evidence="15" id="KW-0560">Oxidoreductase</keyword>
<dbReference type="SUPFAM" id="SSF55856">
    <property type="entry name" value="Cytochrome b5-like heme/steroid binding domain"/>
    <property type="match status" value="1"/>
</dbReference>
<dbReference type="OrthoDB" id="432685at2759"/>
<evidence type="ECO:0000259" key="21">
    <source>
        <dbReference type="PROSITE" id="PS51384"/>
    </source>
</evidence>
<dbReference type="SUPFAM" id="SSF81296">
    <property type="entry name" value="E set domains"/>
    <property type="match status" value="1"/>
</dbReference>
<evidence type="ECO:0000256" key="3">
    <source>
        <dbReference type="ARBA" id="ARBA00001974"/>
    </source>
</evidence>
<dbReference type="PANTHER" id="PTHR19372">
    <property type="entry name" value="SULFITE REDUCTASE"/>
    <property type="match status" value="1"/>
</dbReference>
<dbReference type="InterPro" id="IPR022407">
    <property type="entry name" value="OxRdtase_Mopterin_BS"/>
</dbReference>
<evidence type="ECO:0000313" key="22">
    <source>
        <dbReference type="EMBL" id="CAI4215519.1"/>
    </source>
</evidence>
<dbReference type="GO" id="GO:0006790">
    <property type="term" value="P:sulfur compound metabolic process"/>
    <property type="evidence" value="ECO:0007669"/>
    <property type="project" value="TreeGrafter"/>
</dbReference>
<dbReference type="InterPro" id="IPR039261">
    <property type="entry name" value="FNR_nucleotide-bd"/>
</dbReference>
<sequence>MLAVERPFPKLPSPPSRTPASSVLDKDKDTPDNHVARDGRLIRLTGVHPFNAEAPLTSLYEEGFLTSVDLFYVRNHGPVPQVLDEQVLTWEFSVEGLVENPFTITLKQLIEEFEQITLPITLVCAGNRRKEQNTVRKTKGFSWGPAGLSTALFTGTLMANVLRRAKPLRRAKYLCMEGADKLPNGHYGTSLKLNWVMDPNKGIMLAHGMNGAPLRPDHGRPLRAVVPGQIGGRSVKWLKRLIVTAEPSDNWYHYYDNKVLPTVVTPEMSAAQPHWWRDEKYAIYDLNVNSAMVVAWRLAEVEYPEDRFREAEADIYGGRLDVSDRETSFCWCFWSYDVSILELRNSDSILVRAMDEALACQPRDMYWSVLGMMNNPWFKVTIEKGDQWLRFHHPTTLLPGSIGWMDKVKKVGGDLLNGRWGERAVGFEEPHTPPVEEVITMTNANITRIFTFDEFKAEASQEKPLFVVDGQVYDGTEYLQDHPGGAQSILTSAGADVTEDFMAIHSENAKGMMRNYHLGSLDEDARKRLSGANAAEDLPASRTEFLHPKHWVKATLGEIDIVSSDTKIFKFKFGSHQAVGLPIGQHLMLRIKDPASGENIIRAYTPVSEGAQKGSVDLLIKLYLPTAALAGGKMTTALDKVPVGDEVEFKGPIGKLEYLGRGQVTISGTPRKVSSFVMICGGSGITPILQVFRAVMQDPEDTTYCTVLDGNRREEDILCRDDLERLAALKVDGCKVIHTLTSPSPEWMGNGEGFPRRC</sequence>
<keyword evidence="12" id="KW-0479">Metal-binding</keyword>
<evidence type="ECO:0000256" key="10">
    <source>
        <dbReference type="ARBA" id="ARBA00022617"/>
    </source>
</evidence>
<evidence type="ECO:0000256" key="11">
    <source>
        <dbReference type="ARBA" id="ARBA00022630"/>
    </source>
</evidence>
<gene>
    <name evidence="22" type="ORF">PPNO1_LOCUS5229</name>
</gene>
<feature type="region of interest" description="Disordered" evidence="19">
    <location>
        <begin position="1"/>
        <end position="34"/>
    </location>
</feature>
<reference evidence="22" key="1">
    <citation type="submission" date="2022-11" db="EMBL/GenBank/DDBJ databases">
        <authorList>
            <person name="Scott C."/>
            <person name="Bruce N."/>
        </authorList>
    </citation>
    <scope>NUCLEOTIDE SEQUENCE</scope>
</reference>
<dbReference type="PRINTS" id="PR00407">
    <property type="entry name" value="EUMOPTERIN"/>
</dbReference>
<dbReference type="Gene3D" id="3.90.420.10">
    <property type="entry name" value="Oxidoreductase, molybdopterin-binding domain"/>
    <property type="match status" value="1"/>
</dbReference>
<evidence type="ECO:0000256" key="8">
    <source>
        <dbReference type="ARBA" id="ARBA00015499"/>
    </source>
</evidence>
<dbReference type="InterPro" id="IPR018506">
    <property type="entry name" value="Cyt_B5_heme-BS"/>
</dbReference>
<evidence type="ECO:0000313" key="23">
    <source>
        <dbReference type="Proteomes" id="UP000838763"/>
    </source>
</evidence>
<keyword evidence="23" id="KW-1185">Reference proteome</keyword>
<dbReference type="PRINTS" id="PR00406">
    <property type="entry name" value="CYTB5RDTASE"/>
</dbReference>
<dbReference type="InterPro" id="IPR001709">
    <property type="entry name" value="Flavoprot_Pyr_Nucl_cyt_Rdtase"/>
</dbReference>
<dbReference type="InterPro" id="IPR036374">
    <property type="entry name" value="OxRdtase_Mopterin-bd_sf"/>
</dbReference>
<dbReference type="InterPro" id="IPR001199">
    <property type="entry name" value="Cyt_B5-like_heme/steroid-bd"/>
</dbReference>
<accession>A0A9P1H589</accession>
<dbReference type="InterPro" id="IPR036400">
    <property type="entry name" value="Cyt_B5-like_heme/steroid_sf"/>
</dbReference>
<dbReference type="InterPro" id="IPR017938">
    <property type="entry name" value="Riboflavin_synthase-like_b-brl"/>
</dbReference>
<dbReference type="PRINTS" id="PR00363">
    <property type="entry name" value="CYTOCHROMEB5"/>
</dbReference>
<dbReference type="SUPFAM" id="SSF63380">
    <property type="entry name" value="Riboflavin synthase domain-like"/>
    <property type="match status" value="1"/>
</dbReference>
<dbReference type="GO" id="GO:0008482">
    <property type="term" value="F:sulfite oxidase activity"/>
    <property type="evidence" value="ECO:0007669"/>
    <property type="project" value="TreeGrafter"/>
</dbReference>
<dbReference type="EC" id="1.7.1.3" evidence="7"/>
<keyword evidence="10" id="KW-0349">Heme</keyword>
<comment type="catalytic activity">
    <reaction evidence="18">
        <text>nitrite + NADP(+) + H2O = nitrate + NADPH + H(+)</text>
        <dbReference type="Rhea" id="RHEA:19061"/>
        <dbReference type="ChEBI" id="CHEBI:15377"/>
        <dbReference type="ChEBI" id="CHEBI:15378"/>
        <dbReference type="ChEBI" id="CHEBI:16301"/>
        <dbReference type="ChEBI" id="CHEBI:17632"/>
        <dbReference type="ChEBI" id="CHEBI:57783"/>
        <dbReference type="ChEBI" id="CHEBI:58349"/>
        <dbReference type="EC" id="1.7.1.3"/>
    </reaction>
</comment>
<dbReference type="Pfam" id="PF00174">
    <property type="entry name" value="Oxidored_molyb"/>
    <property type="match status" value="1"/>
</dbReference>
<dbReference type="FunFam" id="3.90.420.10:FF:000005">
    <property type="entry name" value="Nitrate reductase"/>
    <property type="match status" value="1"/>
</dbReference>
<dbReference type="InterPro" id="IPR008335">
    <property type="entry name" value="Mopterin_OxRdtase_euk"/>
</dbReference>
<dbReference type="Proteomes" id="UP000838763">
    <property type="component" value="Unassembled WGS sequence"/>
</dbReference>
<dbReference type="Pfam" id="PF00173">
    <property type="entry name" value="Cyt-b5"/>
    <property type="match status" value="1"/>
</dbReference>
<dbReference type="GO" id="GO:0043546">
    <property type="term" value="F:molybdopterin cofactor binding"/>
    <property type="evidence" value="ECO:0007669"/>
    <property type="project" value="InterPro"/>
</dbReference>
<evidence type="ECO:0000256" key="17">
    <source>
        <dbReference type="ARBA" id="ARBA00023063"/>
    </source>
</evidence>
<dbReference type="GO" id="GO:0042128">
    <property type="term" value="P:nitrate assimilation"/>
    <property type="evidence" value="ECO:0007669"/>
    <property type="project" value="UniProtKB-KW"/>
</dbReference>
<keyword evidence="16" id="KW-0408">Iron</keyword>
<dbReference type="SUPFAM" id="SSF52343">
    <property type="entry name" value="Ferredoxin reductase-like, C-terminal NADP-linked domain"/>
    <property type="match status" value="1"/>
</dbReference>
<dbReference type="InterPro" id="IPR017927">
    <property type="entry name" value="FAD-bd_FR_type"/>
</dbReference>
<evidence type="ECO:0000256" key="14">
    <source>
        <dbReference type="ARBA" id="ARBA00022857"/>
    </source>
</evidence>
<comment type="cofactor">
    <cofactor evidence="1">
        <name>Mo-molybdopterin</name>
        <dbReference type="ChEBI" id="CHEBI:71302"/>
    </cofactor>
</comment>
<dbReference type="PROSITE" id="PS50255">
    <property type="entry name" value="CYTOCHROME_B5_2"/>
    <property type="match status" value="1"/>
</dbReference>
<organism evidence="22 23">
    <name type="scientific">Parascedosporium putredinis</name>
    <dbReference type="NCBI Taxonomy" id="1442378"/>
    <lineage>
        <taxon>Eukaryota</taxon>
        <taxon>Fungi</taxon>
        <taxon>Dikarya</taxon>
        <taxon>Ascomycota</taxon>
        <taxon>Pezizomycotina</taxon>
        <taxon>Sordariomycetes</taxon>
        <taxon>Hypocreomycetidae</taxon>
        <taxon>Microascales</taxon>
        <taxon>Microascaceae</taxon>
        <taxon>Parascedosporium</taxon>
    </lineage>
</organism>
<comment type="caution">
    <text evidence="22">The sequence shown here is derived from an EMBL/GenBank/DDBJ whole genome shotgun (WGS) entry which is preliminary data.</text>
</comment>
<feature type="domain" description="FAD-binding FR-type" evidence="21">
    <location>
        <begin position="549"/>
        <end position="659"/>
    </location>
</feature>
<dbReference type="CDD" id="cd06183">
    <property type="entry name" value="cyt_b5_reduct_like"/>
    <property type="match status" value="1"/>
</dbReference>
<evidence type="ECO:0000256" key="16">
    <source>
        <dbReference type="ARBA" id="ARBA00023004"/>
    </source>
</evidence>
<dbReference type="PRINTS" id="PR00371">
    <property type="entry name" value="FPNCR"/>
</dbReference>
<dbReference type="Pfam" id="PF00175">
    <property type="entry name" value="NAD_binding_1"/>
    <property type="match status" value="1"/>
</dbReference>
<dbReference type="GO" id="GO:0030151">
    <property type="term" value="F:molybdenum ion binding"/>
    <property type="evidence" value="ECO:0007669"/>
    <property type="project" value="InterPro"/>
</dbReference>
<keyword evidence="14" id="KW-0521">NADP</keyword>
<name>A0A9P1H589_9PEZI</name>
<dbReference type="Gene3D" id="2.40.30.10">
    <property type="entry name" value="Translation factors"/>
    <property type="match status" value="1"/>
</dbReference>
<feature type="domain" description="Cytochrome b5 heme-binding" evidence="20">
    <location>
        <begin position="447"/>
        <end position="522"/>
    </location>
</feature>
<dbReference type="GO" id="GO:0020037">
    <property type="term" value="F:heme binding"/>
    <property type="evidence" value="ECO:0007669"/>
    <property type="project" value="InterPro"/>
</dbReference>
<dbReference type="Gene3D" id="3.40.50.80">
    <property type="entry name" value="Nucleotide-binding domain of ferredoxin-NADP reductase (FNR) module"/>
    <property type="match status" value="1"/>
</dbReference>
<dbReference type="AlphaFoldDB" id="A0A9P1H589"/>
<dbReference type="PROSITE" id="PS51384">
    <property type="entry name" value="FAD_FR"/>
    <property type="match status" value="1"/>
</dbReference>
<feature type="compositionally biased region" description="Basic and acidic residues" evidence="19">
    <location>
        <begin position="24"/>
        <end position="34"/>
    </location>
</feature>
<dbReference type="Pfam" id="PF00970">
    <property type="entry name" value="FAD_binding_6"/>
    <property type="match status" value="1"/>
</dbReference>
<evidence type="ECO:0000259" key="20">
    <source>
        <dbReference type="PROSITE" id="PS50255"/>
    </source>
</evidence>
<evidence type="ECO:0000256" key="13">
    <source>
        <dbReference type="ARBA" id="ARBA00022827"/>
    </source>
</evidence>
<keyword evidence="13" id="KW-0274">FAD</keyword>
<comment type="similarity">
    <text evidence="5">Belongs to the nitrate reductase family.</text>
</comment>
<evidence type="ECO:0000256" key="15">
    <source>
        <dbReference type="ARBA" id="ARBA00023002"/>
    </source>
</evidence>
<evidence type="ECO:0000256" key="4">
    <source>
        <dbReference type="ARBA" id="ARBA00003838"/>
    </source>
</evidence>
<dbReference type="Pfam" id="PF03404">
    <property type="entry name" value="Mo-co_dimer"/>
    <property type="match status" value="1"/>
</dbReference>
<dbReference type="InterPro" id="IPR014756">
    <property type="entry name" value="Ig_E-set"/>
</dbReference>
<dbReference type="GO" id="GO:0050464">
    <property type="term" value="F:nitrate reductase (NADPH) activity"/>
    <property type="evidence" value="ECO:0007669"/>
    <property type="project" value="UniProtKB-EC"/>
</dbReference>
<dbReference type="SMART" id="SM01117">
    <property type="entry name" value="Cyt-b5"/>
    <property type="match status" value="1"/>
</dbReference>
<dbReference type="PANTHER" id="PTHR19372:SF7">
    <property type="entry name" value="SULFITE OXIDASE, MITOCHONDRIAL"/>
    <property type="match status" value="1"/>
</dbReference>
<dbReference type="EMBL" id="CALLCH030000012">
    <property type="protein sequence ID" value="CAI4215519.1"/>
    <property type="molecule type" value="Genomic_DNA"/>
</dbReference>
<evidence type="ECO:0000256" key="12">
    <source>
        <dbReference type="ARBA" id="ARBA00022723"/>
    </source>
</evidence>
<comment type="function">
    <text evidence="4">Nitrate reductase is a key enzyme involved in the first step of nitrate assimilation in plants, fungi and bacteria.</text>
</comment>
<comment type="cofactor">
    <cofactor evidence="3">
        <name>FAD</name>
        <dbReference type="ChEBI" id="CHEBI:57692"/>
    </cofactor>
</comment>
<evidence type="ECO:0000256" key="5">
    <source>
        <dbReference type="ARBA" id="ARBA00006253"/>
    </source>
</evidence>
<dbReference type="PROSITE" id="PS00191">
    <property type="entry name" value="CYTOCHROME_B5_1"/>
    <property type="match status" value="1"/>
</dbReference>
<dbReference type="InterPro" id="IPR000572">
    <property type="entry name" value="OxRdtase_Mopterin-bd_dom"/>
</dbReference>
<dbReference type="PROSITE" id="PS00559">
    <property type="entry name" value="MOLYBDOPTERIN_EUK"/>
    <property type="match status" value="1"/>
</dbReference>
<proteinExistence type="inferred from homology"/>
<protein>
    <recommendedName>
        <fullName evidence="8">Nitrate reductase [NADPH]</fullName>
        <ecNumber evidence="7">1.7.1.3</ecNumber>
    </recommendedName>
</protein>
<dbReference type="InterPro" id="IPR001433">
    <property type="entry name" value="OxRdtase_FAD/NAD-bd"/>
</dbReference>
<comment type="subunit">
    <text evidence="6">Homodimer.</text>
</comment>
<comment type="cofactor">
    <cofactor evidence="2">
        <name>heme</name>
        <dbReference type="ChEBI" id="CHEBI:30413"/>
    </cofactor>
</comment>
<dbReference type="InterPro" id="IPR005066">
    <property type="entry name" value="MoCF_OxRdtse_dimer"/>
</dbReference>
<dbReference type="SUPFAM" id="SSF56524">
    <property type="entry name" value="Oxidoreductase molybdopterin-binding domain"/>
    <property type="match status" value="1"/>
</dbReference>
<evidence type="ECO:0000256" key="7">
    <source>
        <dbReference type="ARBA" id="ARBA00012673"/>
    </source>
</evidence>